<gene>
    <name evidence="7" type="ORF">AMS68_007394</name>
</gene>
<evidence type="ECO:0000259" key="6">
    <source>
        <dbReference type="Pfam" id="PF01284"/>
    </source>
</evidence>
<dbReference type="GO" id="GO:0032126">
    <property type="term" value="C:eisosome"/>
    <property type="evidence" value="ECO:0007669"/>
    <property type="project" value="TreeGrafter"/>
</dbReference>
<dbReference type="PANTHER" id="PTHR28165:SF2">
    <property type="entry name" value="MARVEL DOMAIN-CONTAINING PROTEIN"/>
    <property type="match status" value="1"/>
</dbReference>
<feature type="transmembrane region" description="Helical" evidence="5">
    <location>
        <begin position="157"/>
        <end position="176"/>
    </location>
</feature>
<sequence length="187" mass="19291">MIGLSIVRGLQLLFSVIVLALSITAVKWQVYGSAPASSGYNSFAGAWATLFSLIGFVAVFVSSVPGLIVAALDGLTFLILLAGGIAYAVQLRGITCSNPSAILDNADRYTLVNGGSTPFVDSNGNSFTLYGVPSLSDGSPNLDAVKSRCNTVVADDVFIFFAAITALAAAALVFVAHRRGGTRHSAV</sequence>
<evidence type="ECO:0000256" key="4">
    <source>
        <dbReference type="ARBA" id="ARBA00023136"/>
    </source>
</evidence>
<evidence type="ECO:0000256" key="5">
    <source>
        <dbReference type="SAM" id="Phobius"/>
    </source>
</evidence>
<feature type="domain" description="MARVEL" evidence="6">
    <location>
        <begin position="4"/>
        <end position="171"/>
    </location>
</feature>
<dbReference type="AlphaFoldDB" id="A0A6H0Y4C2"/>
<evidence type="ECO:0000256" key="1">
    <source>
        <dbReference type="ARBA" id="ARBA00004141"/>
    </source>
</evidence>
<evidence type="ECO:0000313" key="7">
    <source>
        <dbReference type="EMBL" id="QIX01877.1"/>
    </source>
</evidence>
<organism evidence="7 8">
    <name type="scientific">Peltaster fructicola</name>
    <dbReference type="NCBI Taxonomy" id="286661"/>
    <lineage>
        <taxon>Eukaryota</taxon>
        <taxon>Fungi</taxon>
        <taxon>Dikarya</taxon>
        <taxon>Ascomycota</taxon>
        <taxon>Pezizomycotina</taxon>
        <taxon>Dothideomycetes</taxon>
        <taxon>Dothideomycetes incertae sedis</taxon>
        <taxon>Peltaster</taxon>
    </lineage>
</organism>
<evidence type="ECO:0000256" key="3">
    <source>
        <dbReference type="ARBA" id="ARBA00022989"/>
    </source>
</evidence>
<dbReference type="GO" id="GO:0070941">
    <property type="term" value="P:eisosome assembly"/>
    <property type="evidence" value="ECO:0007669"/>
    <property type="project" value="TreeGrafter"/>
</dbReference>
<name>A0A6H0Y4C2_9PEZI</name>
<feature type="transmembrane region" description="Helical" evidence="5">
    <location>
        <begin position="12"/>
        <end position="31"/>
    </location>
</feature>
<dbReference type="InterPro" id="IPR008253">
    <property type="entry name" value="Marvel"/>
</dbReference>
<keyword evidence="2 5" id="KW-0812">Transmembrane</keyword>
<keyword evidence="4 5" id="KW-0472">Membrane</keyword>
<evidence type="ECO:0000256" key="2">
    <source>
        <dbReference type="ARBA" id="ARBA00022692"/>
    </source>
</evidence>
<dbReference type="GO" id="GO:0072659">
    <property type="term" value="P:protein localization to plasma membrane"/>
    <property type="evidence" value="ECO:0007669"/>
    <property type="project" value="TreeGrafter"/>
</dbReference>
<dbReference type="Proteomes" id="UP000503462">
    <property type="component" value="Chromosome 5"/>
</dbReference>
<comment type="subcellular location">
    <subcellularLocation>
        <location evidence="1">Membrane</location>
        <topology evidence="1">Multi-pass membrane protein</topology>
    </subcellularLocation>
</comment>
<protein>
    <recommendedName>
        <fullName evidence="6">MARVEL domain-containing protein</fullName>
    </recommendedName>
</protein>
<keyword evidence="8" id="KW-1185">Reference proteome</keyword>
<reference evidence="7 8" key="1">
    <citation type="journal article" date="2016" name="Sci. Rep.">
        <title>Peltaster fructicola genome reveals evolution from an invasive phytopathogen to an ectophytic parasite.</title>
        <authorList>
            <person name="Xu C."/>
            <person name="Chen H."/>
            <person name="Gleason M.L."/>
            <person name="Xu J.R."/>
            <person name="Liu H."/>
            <person name="Zhang R."/>
            <person name="Sun G."/>
        </authorList>
    </citation>
    <scope>NUCLEOTIDE SEQUENCE [LARGE SCALE GENOMIC DNA]</scope>
    <source>
        <strain evidence="7 8">LNHT1506</strain>
    </source>
</reference>
<dbReference type="Pfam" id="PF01284">
    <property type="entry name" value="MARVEL"/>
    <property type="match status" value="1"/>
</dbReference>
<feature type="transmembrane region" description="Helical" evidence="5">
    <location>
        <begin position="43"/>
        <end position="61"/>
    </location>
</feature>
<accession>A0A6H0Y4C2</accession>
<proteinExistence type="predicted"/>
<dbReference type="GO" id="GO:0005886">
    <property type="term" value="C:plasma membrane"/>
    <property type="evidence" value="ECO:0007669"/>
    <property type="project" value="TreeGrafter"/>
</dbReference>
<dbReference type="PANTHER" id="PTHR28165">
    <property type="entry name" value="NON-CLASSICAL EXPORT PROTEIN 2-RELATED"/>
    <property type="match status" value="1"/>
</dbReference>
<keyword evidence="3 5" id="KW-1133">Transmembrane helix</keyword>
<dbReference type="InterPro" id="IPR052649">
    <property type="entry name" value="NCE102-like"/>
</dbReference>
<dbReference type="EMBL" id="CP051143">
    <property type="protein sequence ID" value="QIX01877.1"/>
    <property type="molecule type" value="Genomic_DNA"/>
</dbReference>
<feature type="transmembrane region" description="Helical" evidence="5">
    <location>
        <begin position="68"/>
        <end position="89"/>
    </location>
</feature>
<dbReference type="OrthoDB" id="2017497at2759"/>
<evidence type="ECO:0000313" key="8">
    <source>
        <dbReference type="Proteomes" id="UP000503462"/>
    </source>
</evidence>